<dbReference type="Gene3D" id="3.40.50.1820">
    <property type="entry name" value="alpha/beta hydrolase"/>
    <property type="match status" value="1"/>
</dbReference>
<gene>
    <name evidence="2" type="ORF">KE626_06460</name>
</gene>
<dbReference type="EMBL" id="JAGTXB010000002">
    <property type="protein sequence ID" value="MBS0026946.1"/>
    <property type="molecule type" value="Genomic_DNA"/>
</dbReference>
<dbReference type="InterPro" id="IPR029058">
    <property type="entry name" value="AB_hydrolase_fold"/>
</dbReference>
<comment type="caution">
    <text evidence="2">The sequence shown here is derived from an EMBL/GenBank/DDBJ whole genome shotgun (WGS) entry which is preliminary data.</text>
</comment>
<dbReference type="Pfam" id="PF12697">
    <property type="entry name" value="Abhydrolase_6"/>
    <property type="match status" value="1"/>
</dbReference>
<dbReference type="Proteomes" id="UP000676386">
    <property type="component" value="Unassembled WGS sequence"/>
</dbReference>
<dbReference type="PANTHER" id="PTHR43265">
    <property type="entry name" value="ESTERASE ESTD"/>
    <property type="match status" value="1"/>
</dbReference>
<evidence type="ECO:0000313" key="3">
    <source>
        <dbReference type="Proteomes" id="UP000676386"/>
    </source>
</evidence>
<keyword evidence="2" id="KW-0378">Hydrolase</keyword>
<evidence type="ECO:0000313" key="2">
    <source>
        <dbReference type="EMBL" id="MBS0026946.1"/>
    </source>
</evidence>
<feature type="domain" description="AB hydrolase-1" evidence="1">
    <location>
        <begin position="63"/>
        <end position="308"/>
    </location>
</feature>
<dbReference type="InterPro" id="IPR000073">
    <property type="entry name" value="AB_hydrolase_1"/>
</dbReference>
<dbReference type="InterPro" id="IPR053145">
    <property type="entry name" value="AB_hydrolase_Est10"/>
</dbReference>
<name>A0ABS5IW06_9BACT</name>
<sequence>MFLGKTPFLLLMIVLGFAGLNPLYAQHPAASYKEQQLNFTDNGNEIFGKLIMPEGYTRKLPVIVFVHGSGPEDYSSSDNYRYLWEAFTKMGFACYSWDRPGVGQSQGKWYTLSVAGRAHEVISAVNKLKALEIIDSSKIGYWGISQAGWVIPLAAKAMKPAFVITVSSPVTTAFEQELYRVRSQMRAEGFSRADIDKAVCYNEKLRKMIAANEPYEEFALLQKEINGEKWGDNVITGEEVVYNYLSIVFKEDSPPDLESLRCPVLAIWGENDLVVPPKTSAAVYEKELKRIGNRHVLIKIIREADHTLTHNLTGKPSETDKRREDYKHNPKEIFAPGYISLMTGWLKGLGLK</sequence>
<organism evidence="2 3">
    <name type="scientific">Chitinophaga hostae</name>
    <dbReference type="NCBI Taxonomy" id="2831022"/>
    <lineage>
        <taxon>Bacteria</taxon>
        <taxon>Pseudomonadati</taxon>
        <taxon>Bacteroidota</taxon>
        <taxon>Chitinophagia</taxon>
        <taxon>Chitinophagales</taxon>
        <taxon>Chitinophagaceae</taxon>
        <taxon>Chitinophaga</taxon>
    </lineage>
</organism>
<dbReference type="GO" id="GO:0016787">
    <property type="term" value="F:hydrolase activity"/>
    <property type="evidence" value="ECO:0007669"/>
    <property type="project" value="UniProtKB-KW"/>
</dbReference>
<protein>
    <submittedName>
        <fullName evidence="2">Alpha/beta hydrolase</fullName>
    </submittedName>
</protein>
<dbReference type="SUPFAM" id="SSF53474">
    <property type="entry name" value="alpha/beta-Hydrolases"/>
    <property type="match status" value="1"/>
</dbReference>
<keyword evidence="3" id="KW-1185">Reference proteome</keyword>
<accession>A0ABS5IW06</accession>
<dbReference type="PANTHER" id="PTHR43265:SF1">
    <property type="entry name" value="ESTERASE ESTD"/>
    <property type="match status" value="1"/>
</dbReference>
<reference evidence="2 3" key="1">
    <citation type="submission" date="2021-04" db="EMBL/GenBank/DDBJ databases">
        <title>Chitinophaga sp. nov., isolated from the rhizosphere soil.</title>
        <authorList>
            <person name="He S."/>
        </authorList>
    </citation>
    <scope>NUCLEOTIDE SEQUENCE [LARGE SCALE GENOMIC DNA]</scope>
    <source>
        <strain evidence="2 3">2R12</strain>
    </source>
</reference>
<dbReference type="RefSeq" id="WP_211972039.1">
    <property type="nucleotide sequence ID" value="NZ_CBFHAM010000064.1"/>
</dbReference>
<evidence type="ECO:0000259" key="1">
    <source>
        <dbReference type="Pfam" id="PF12697"/>
    </source>
</evidence>
<proteinExistence type="predicted"/>